<sequence length="63" mass="6564">MKFIHSKNRKRRKQHTFYVEAGGRGGSAGDVGGRAGVEGVVSGNEVANVEGALVGLLPQDLDA</sequence>
<accession>A0A8X6TLV4</accession>
<evidence type="ECO:0000313" key="1">
    <source>
        <dbReference type="EMBL" id="GFT24181.1"/>
    </source>
</evidence>
<comment type="caution">
    <text evidence="1">The sequence shown here is derived from an EMBL/GenBank/DDBJ whole genome shotgun (WGS) entry which is preliminary data.</text>
</comment>
<dbReference type="AlphaFoldDB" id="A0A8X6TLV4"/>
<feature type="non-terminal residue" evidence="1">
    <location>
        <position position="63"/>
    </location>
</feature>
<keyword evidence="2" id="KW-1185">Reference proteome</keyword>
<dbReference type="EMBL" id="BMAW01060033">
    <property type="protein sequence ID" value="GFT24181.1"/>
    <property type="molecule type" value="Genomic_DNA"/>
</dbReference>
<reference evidence="1" key="1">
    <citation type="submission" date="2020-08" db="EMBL/GenBank/DDBJ databases">
        <title>Multicomponent nature underlies the extraordinary mechanical properties of spider dragline silk.</title>
        <authorList>
            <person name="Kono N."/>
            <person name="Nakamura H."/>
            <person name="Mori M."/>
            <person name="Yoshida Y."/>
            <person name="Ohtoshi R."/>
            <person name="Malay A.D."/>
            <person name="Moran D.A.P."/>
            <person name="Tomita M."/>
            <person name="Numata K."/>
            <person name="Arakawa K."/>
        </authorList>
    </citation>
    <scope>NUCLEOTIDE SEQUENCE</scope>
</reference>
<evidence type="ECO:0000313" key="2">
    <source>
        <dbReference type="Proteomes" id="UP000887013"/>
    </source>
</evidence>
<proteinExistence type="predicted"/>
<dbReference type="Proteomes" id="UP000887013">
    <property type="component" value="Unassembled WGS sequence"/>
</dbReference>
<gene>
    <name evidence="1" type="ORF">NPIL_663851</name>
</gene>
<name>A0A8X6TLV4_NEPPI</name>
<protein>
    <submittedName>
        <fullName evidence="1">Uncharacterized protein</fullName>
    </submittedName>
</protein>
<organism evidence="1 2">
    <name type="scientific">Nephila pilipes</name>
    <name type="common">Giant wood spider</name>
    <name type="synonym">Nephila maculata</name>
    <dbReference type="NCBI Taxonomy" id="299642"/>
    <lineage>
        <taxon>Eukaryota</taxon>
        <taxon>Metazoa</taxon>
        <taxon>Ecdysozoa</taxon>
        <taxon>Arthropoda</taxon>
        <taxon>Chelicerata</taxon>
        <taxon>Arachnida</taxon>
        <taxon>Araneae</taxon>
        <taxon>Araneomorphae</taxon>
        <taxon>Entelegynae</taxon>
        <taxon>Araneoidea</taxon>
        <taxon>Nephilidae</taxon>
        <taxon>Nephila</taxon>
    </lineage>
</organism>